<proteinExistence type="predicted"/>
<evidence type="ECO:0000313" key="2">
    <source>
        <dbReference type="EMBL" id="MCJ2186240.1"/>
    </source>
</evidence>
<feature type="compositionally biased region" description="Basic and acidic residues" evidence="1">
    <location>
        <begin position="86"/>
        <end position="99"/>
    </location>
</feature>
<comment type="caution">
    <text evidence="2">The sequence shown here is derived from an EMBL/GenBank/DDBJ whole genome shotgun (WGS) entry which is preliminary data.</text>
</comment>
<dbReference type="EMBL" id="JALHLG010000005">
    <property type="protein sequence ID" value="MCJ2186240.1"/>
    <property type="molecule type" value="Genomic_DNA"/>
</dbReference>
<protein>
    <submittedName>
        <fullName evidence="2">Uncharacterized protein</fullName>
    </submittedName>
</protein>
<evidence type="ECO:0000313" key="3">
    <source>
        <dbReference type="Proteomes" id="UP001202281"/>
    </source>
</evidence>
<sequence length="125" mass="13885">MRSWTISIGPVKEVSDSNLKTALNVIAEEVRSYRVPSKVMIARYAQEMRRFHQGEIDALEEMAASTSEGVETTSIALRELAAPLMEKPDEGPTFHEYLSEAHTPALEPKHTSKSSNTNQRSSSHA</sequence>
<feature type="compositionally biased region" description="Low complexity" evidence="1">
    <location>
        <begin position="113"/>
        <end position="125"/>
    </location>
</feature>
<dbReference type="Proteomes" id="UP001202281">
    <property type="component" value="Unassembled WGS sequence"/>
</dbReference>
<feature type="region of interest" description="Disordered" evidence="1">
    <location>
        <begin position="86"/>
        <end position="125"/>
    </location>
</feature>
<keyword evidence="3" id="KW-1185">Reference proteome</keyword>
<accession>A0ABT0BMQ1</accession>
<dbReference type="RefSeq" id="WP_243918516.1">
    <property type="nucleotide sequence ID" value="NZ_JALHLG010000005.1"/>
</dbReference>
<organism evidence="2 3">
    <name type="scientific">Novosphingobium beihaiensis</name>
    <dbReference type="NCBI Taxonomy" id="2930389"/>
    <lineage>
        <taxon>Bacteria</taxon>
        <taxon>Pseudomonadati</taxon>
        <taxon>Pseudomonadota</taxon>
        <taxon>Alphaproteobacteria</taxon>
        <taxon>Sphingomonadales</taxon>
        <taxon>Sphingomonadaceae</taxon>
        <taxon>Novosphingobium</taxon>
    </lineage>
</organism>
<reference evidence="2 3" key="1">
    <citation type="submission" date="2022-04" db="EMBL/GenBank/DDBJ databases">
        <title>Identification of a novel bacterium isolated from mangrove sediments.</title>
        <authorList>
            <person name="Pan X."/>
        </authorList>
    </citation>
    <scope>NUCLEOTIDE SEQUENCE [LARGE SCALE GENOMIC DNA]</scope>
    <source>
        <strain evidence="2 3">B2638</strain>
    </source>
</reference>
<gene>
    <name evidence="2" type="ORF">MTR66_05345</name>
</gene>
<evidence type="ECO:0000256" key="1">
    <source>
        <dbReference type="SAM" id="MobiDB-lite"/>
    </source>
</evidence>
<name>A0ABT0BMQ1_9SPHN</name>